<keyword evidence="2" id="KW-0812">Transmembrane</keyword>
<dbReference type="InterPro" id="IPR007921">
    <property type="entry name" value="CHAP_dom"/>
</dbReference>
<dbReference type="SUPFAM" id="SSF54001">
    <property type="entry name" value="Cysteine proteinases"/>
    <property type="match status" value="1"/>
</dbReference>
<organism evidence="4 5">
    <name type="scientific">Bifidobacterium reuteri DSM 23975</name>
    <dbReference type="NCBI Taxonomy" id="1437610"/>
    <lineage>
        <taxon>Bacteria</taxon>
        <taxon>Bacillati</taxon>
        <taxon>Actinomycetota</taxon>
        <taxon>Actinomycetes</taxon>
        <taxon>Bifidobacteriales</taxon>
        <taxon>Bifidobacteriaceae</taxon>
        <taxon>Bifidobacterium</taxon>
    </lineage>
</organism>
<dbReference type="Pfam" id="PF05257">
    <property type="entry name" value="CHAP"/>
    <property type="match status" value="1"/>
</dbReference>
<evidence type="ECO:0000313" key="4">
    <source>
        <dbReference type="EMBL" id="KFI83203.1"/>
    </source>
</evidence>
<keyword evidence="2" id="KW-0472">Membrane</keyword>
<feature type="domain" description="Peptidase C51" evidence="3">
    <location>
        <begin position="410"/>
        <end position="542"/>
    </location>
</feature>
<gene>
    <name evidence="4" type="ORF">BREU_2203</name>
</gene>
<dbReference type="InterPro" id="IPR038765">
    <property type="entry name" value="Papain-like_cys_pep_sf"/>
</dbReference>
<dbReference type="eggNOG" id="COG3942">
    <property type="taxonomic scope" value="Bacteria"/>
</dbReference>
<keyword evidence="5" id="KW-1185">Reference proteome</keyword>
<dbReference type="AlphaFoldDB" id="A0A087CIV3"/>
<dbReference type="STRING" id="1437610.BREU_2203"/>
<dbReference type="InterPro" id="IPR023346">
    <property type="entry name" value="Lysozyme-like_dom_sf"/>
</dbReference>
<protein>
    <submittedName>
        <fullName evidence="4">Transglycosylase SLT domain-containing protein</fullName>
    </submittedName>
</protein>
<reference evidence="4 5" key="1">
    <citation type="submission" date="2014-03" db="EMBL/GenBank/DDBJ databases">
        <title>Genomics of Bifidobacteria.</title>
        <authorList>
            <person name="Ventura M."/>
            <person name="Milani C."/>
            <person name="Lugli G.A."/>
        </authorList>
    </citation>
    <scope>NUCLEOTIDE SEQUENCE [LARGE SCALE GENOMIC DNA]</scope>
    <source>
        <strain evidence="4 5">DSM 23975</strain>
    </source>
</reference>
<comment type="caution">
    <text evidence="4">The sequence shown here is derived from an EMBL/GenBank/DDBJ whole genome shotgun (WGS) entry which is preliminary data.</text>
</comment>
<evidence type="ECO:0000256" key="1">
    <source>
        <dbReference type="SAM" id="MobiDB-lite"/>
    </source>
</evidence>
<accession>A0A087CIV3</accession>
<dbReference type="Proteomes" id="UP000028984">
    <property type="component" value="Unassembled WGS sequence"/>
</dbReference>
<dbReference type="Pfam" id="PF01464">
    <property type="entry name" value="SLT"/>
    <property type="match status" value="1"/>
</dbReference>
<sequence length="542" mass="56314">MVRFLDRDRLDTAGKLTEYSSGARAAGMTSGKLRTTVFAAGQAIGRRTMCSLDSTLEDSGDGEQAGTEALDDLQGIAGRGGSTVGRNAGPPVRRGTDRPVKAWHTTTRPVPSAPASVHTSAPVHASAAHATGAGPGLARSLAPSAPIRRFAIPKGRMPVSRGAAARRVTDAVSQAAHAAAVSIRRAAAAVANAVSAFIGTPVALAVIGIVAVIAVLAAMLAWLPGFAVNQGCADARTEIAIPAGATPWVAKAAEASGLGQDFIAAMMTIESGFRADAYADDSNGGTWGLLQINREVWRSVHPDGADATPPEGITDPMTHAEYGGVYLARRLDTVRRLKTANPSAEFSTLDDLDALVIAHNAGEGGLMGWPRIPEVTSAYLDRMHAMLGGGDGPACPSGGVIGSLDPPLAMNADLTAVDLEAMDLPEATTYARWECTWWAATRRAHIGRPVDPYMGDGAMWRDSAKAHGYPTGKEPEPGDVMVFQRSILAASPVYGHVAVVEEVRADGGIVISESSASSARVTLRTISRQQLETAIGGIDFIH</sequence>
<dbReference type="PROSITE" id="PS50911">
    <property type="entry name" value="CHAP"/>
    <property type="match status" value="1"/>
</dbReference>
<evidence type="ECO:0000259" key="3">
    <source>
        <dbReference type="PROSITE" id="PS50911"/>
    </source>
</evidence>
<feature type="region of interest" description="Disordered" evidence="1">
    <location>
        <begin position="74"/>
        <end position="117"/>
    </location>
</feature>
<keyword evidence="2" id="KW-1133">Transmembrane helix</keyword>
<dbReference type="InterPro" id="IPR008258">
    <property type="entry name" value="Transglycosylase_SLT_dom_1"/>
</dbReference>
<name>A0A087CIV3_9BIFI</name>
<dbReference type="eggNOG" id="COG0741">
    <property type="taxonomic scope" value="Bacteria"/>
</dbReference>
<evidence type="ECO:0000256" key="2">
    <source>
        <dbReference type="SAM" id="Phobius"/>
    </source>
</evidence>
<evidence type="ECO:0000313" key="5">
    <source>
        <dbReference type="Proteomes" id="UP000028984"/>
    </source>
</evidence>
<dbReference type="Gene3D" id="1.10.530.10">
    <property type="match status" value="1"/>
</dbReference>
<dbReference type="Gene3D" id="3.90.1720.10">
    <property type="entry name" value="endopeptidase domain like (from Nostoc punctiforme)"/>
    <property type="match status" value="1"/>
</dbReference>
<proteinExistence type="predicted"/>
<feature type="transmembrane region" description="Helical" evidence="2">
    <location>
        <begin position="202"/>
        <end position="223"/>
    </location>
</feature>
<dbReference type="EMBL" id="JGZK01000023">
    <property type="protein sequence ID" value="KFI83203.1"/>
    <property type="molecule type" value="Genomic_DNA"/>
</dbReference>
<dbReference type="SUPFAM" id="SSF53955">
    <property type="entry name" value="Lysozyme-like"/>
    <property type="match status" value="1"/>
</dbReference>